<comment type="caution">
    <text evidence="2">The sequence shown here is derived from an EMBL/GenBank/DDBJ whole genome shotgun (WGS) entry which is preliminary data.</text>
</comment>
<keyword evidence="3" id="KW-1185">Reference proteome</keyword>
<dbReference type="Proteomes" id="UP000276982">
    <property type="component" value="Unassembled WGS sequence"/>
</dbReference>
<name>A0A3P3Q6Y0_9FIRM</name>
<organism evidence="2 3">
    <name type="scientific">Lachnoanaerobaculum orale</name>
    <dbReference type="NCBI Taxonomy" id="979627"/>
    <lineage>
        <taxon>Bacteria</taxon>
        <taxon>Bacillati</taxon>
        <taxon>Bacillota</taxon>
        <taxon>Clostridia</taxon>
        <taxon>Lachnospirales</taxon>
        <taxon>Lachnospiraceae</taxon>
        <taxon>Lachnoanaerobaculum</taxon>
    </lineage>
</organism>
<reference evidence="2 3" key="1">
    <citation type="submission" date="2018-11" db="EMBL/GenBank/DDBJ databases">
        <title>Genome sequencing of Lachnoanaerobaculum orale DSM 24553T.</title>
        <authorList>
            <person name="Kook J.-K."/>
            <person name="Park S.-N."/>
            <person name="Lim Y.K."/>
        </authorList>
    </citation>
    <scope>NUCLEOTIDE SEQUENCE [LARGE SCALE GENOMIC DNA]</scope>
    <source>
        <strain evidence="2 3">DSM 24553</strain>
    </source>
</reference>
<sequence>MLEKQYSVACLIVGILSCVLCCMCVGFPLGIAGVVLFVLSTRNGNEADAKAIIGLILSIIGFILSIISAVFIIIAVLNSPDSDRNYYNHDSVFDYFDYDNDSLDYDDYYKNLPYEYDDGVFDYKGSEGLNEF</sequence>
<keyword evidence="1" id="KW-0472">Membrane</keyword>
<accession>A0A3P3Q6Y0</accession>
<gene>
    <name evidence="2" type="ORF">EHW90_07445</name>
</gene>
<dbReference type="AlphaFoldDB" id="A0A3P3Q6Y0"/>
<proteinExistence type="predicted"/>
<evidence type="ECO:0000313" key="3">
    <source>
        <dbReference type="Proteomes" id="UP000276982"/>
    </source>
</evidence>
<keyword evidence="1" id="KW-1133">Transmembrane helix</keyword>
<dbReference type="EMBL" id="RRCM01000001">
    <property type="protein sequence ID" value="RRJ16808.1"/>
    <property type="molecule type" value="Genomic_DNA"/>
</dbReference>
<evidence type="ECO:0000256" key="1">
    <source>
        <dbReference type="SAM" id="Phobius"/>
    </source>
</evidence>
<keyword evidence="1" id="KW-0812">Transmembrane</keyword>
<feature type="transmembrane region" description="Helical" evidence="1">
    <location>
        <begin position="51"/>
        <end position="77"/>
    </location>
</feature>
<dbReference type="PROSITE" id="PS51257">
    <property type="entry name" value="PROKAR_LIPOPROTEIN"/>
    <property type="match status" value="1"/>
</dbReference>
<feature type="transmembrane region" description="Helical" evidence="1">
    <location>
        <begin position="6"/>
        <end position="39"/>
    </location>
</feature>
<protein>
    <submittedName>
        <fullName evidence="2">DUF4190 domain-containing protein</fullName>
    </submittedName>
</protein>
<evidence type="ECO:0000313" key="2">
    <source>
        <dbReference type="EMBL" id="RRJ16808.1"/>
    </source>
</evidence>